<sequence length="197" mass="22812">MRVIGVSGFIGAGKSTLLNYIKEKYNATVIEADEVSKEVINDKKVIKFLKSDIPHALVEGQIDRSILRTEVFNNKELNDKFTSIIWPLISKRINKLIKKTKNVRVIVVEAAIIGGLNVKFDRTVLLTKNFEQRIDGVQKRDARDIEEIKSISEYQNERLKGYPFNYVLENNGDFEEFYEKIDNLVLKLQSDFRDQKK</sequence>
<keyword evidence="3" id="KW-0808">Transferase</keyword>
<keyword evidence="3 5" id="KW-0418">Kinase</keyword>
<dbReference type="GO" id="GO:0004140">
    <property type="term" value="F:dephospho-CoA kinase activity"/>
    <property type="evidence" value="ECO:0007669"/>
    <property type="project" value="UniProtKB-UniRule"/>
</dbReference>
<keyword evidence="3" id="KW-0173">Coenzyme A biosynthesis</keyword>
<dbReference type="Pfam" id="PF01121">
    <property type="entry name" value="CoaE"/>
    <property type="match status" value="1"/>
</dbReference>
<keyword evidence="3" id="KW-0963">Cytoplasm</keyword>
<dbReference type="HAMAP" id="MF_00376">
    <property type="entry name" value="Dephospho_CoA_kinase"/>
    <property type="match status" value="1"/>
</dbReference>
<dbReference type="GO" id="GO:0005524">
    <property type="term" value="F:ATP binding"/>
    <property type="evidence" value="ECO:0007669"/>
    <property type="project" value="UniProtKB-UniRule"/>
</dbReference>
<reference evidence="5 6" key="1">
    <citation type="submission" date="2019-08" db="EMBL/GenBank/DDBJ databases">
        <title>Complete genome sequence of Spiroplasma chinense CCH (DSM 19755).</title>
        <authorList>
            <person name="Shen H.-Y."/>
            <person name="Lin Y.-C."/>
            <person name="Chou L."/>
            <person name="Kuo C.-H."/>
        </authorList>
    </citation>
    <scope>NUCLEOTIDE SEQUENCE [LARGE SCALE GENOMIC DNA]</scope>
    <source>
        <strain evidence="5 6">CCH</strain>
    </source>
</reference>
<gene>
    <name evidence="3 5" type="primary">coaE</name>
    <name evidence="5" type="ORF">SCHIN_v1c06880</name>
</gene>
<dbReference type="InterPro" id="IPR001977">
    <property type="entry name" value="Depp_CoAkinase"/>
</dbReference>
<dbReference type="RefSeq" id="WP_166508264.1">
    <property type="nucleotide sequence ID" value="NZ_CP043026.1"/>
</dbReference>
<protein>
    <recommendedName>
        <fullName evidence="3 4">Dephospho-CoA kinase</fullName>
        <ecNumber evidence="3 4">2.7.1.24</ecNumber>
    </recommendedName>
    <alternativeName>
        <fullName evidence="3">Dephosphocoenzyme A kinase</fullName>
    </alternativeName>
</protein>
<keyword evidence="1 3" id="KW-0547">Nucleotide-binding</keyword>
<evidence type="ECO:0000256" key="2">
    <source>
        <dbReference type="ARBA" id="ARBA00022840"/>
    </source>
</evidence>
<comment type="pathway">
    <text evidence="3">Cofactor biosynthesis; coenzyme A biosynthesis; CoA from (R)-pantothenate: step 5/5.</text>
</comment>
<dbReference type="SUPFAM" id="SSF52540">
    <property type="entry name" value="P-loop containing nucleoside triphosphate hydrolases"/>
    <property type="match status" value="1"/>
</dbReference>
<accession>A0A5B9Y4Z1</accession>
<name>A0A5B9Y4Z1_9MOLU</name>
<keyword evidence="2 3" id="KW-0067">ATP-binding</keyword>
<evidence type="ECO:0000313" key="6">
    <source>
        <dbReference type="Proteomes" id="UP000323144"/>
    </source>
</evidence>
<dbReference type="NCBIfam" id="TIGR00152">
    <property type="entry name" value="dephospho-CoA kinase"/>
    <property type="match status" value="1"/>
</dbReference>
<dbReference type="Gene3D" id="3.40.50.300">
    <property type="entry name" value="P-loop containing nucleotide triphosphate hydrolases"/>
    <property type="match status" value="1"/>
</dbReference>
<dbReference type="InterPro" id="IPR027417">
    <property type="entry name" value="P-loop_NTPase"/>
</dbReference>
<dbReference type="GO" id="GO:0015937">
    <property type="term" value="P:coenzyme A biosynthetic process"/>
    <property type="evidence" value="ECO:0007669"/>
    <property type="project" value="UniProtKB-UniRule"/>
</dbReference>
<dbReference type="KEGG" id="schi:SCHIN_v1c06880"/>
<keyword evidence="6" id="KW-1185">Reference proteome</keyword>
<dbReference type="UniPathway" id="UPA00241">
    <property type="reaction ID" value="UER00356"/>
</dbReference>
<evidence type="ECO:0000256" key="3">
    <source>
        <dbReference type="HAMAP-Rule" id="MF_00376"/>
    </source>
</evidence>
<dbReference type="CDD" id="cd02022">
    <property type="entry name" value="DPCK"/>
    <property type="match status" value="1"/>
</dbReference>
<evidence type="ECO:0000256" key="4">
    <source>
        <dbReference type="NCBIfam" id="TIGR00152"/>
    </source>
</evidence>
<organism evidence="5 6">
    <name type="scientific">Spiroplasma chinense</name>
    <dbReference type="NCBI Taxonomy" id="216932"/>
    <lineage>
        <taxon>Bacteria</taxon>
        <taxon>Bacillati</taxon>
        <taxon>Mycoplasmatota</taxon>
        <taxon>Mollicutes</taxon>
        <taxon>Entomoplasmatales</taxon>
        <taxon>Spiroplasmataceae</taxon>
        <taxon>Spiroplasma</taxon>
    </lineage>
</organism>
<dbReference type="PROSITE" id="PS51219">
    <property type="entry name" value="DPCK"/>
    <property type="match status" value="1"/>
</dbReference>
<comment type="subcellular location">
    <subcellularLocation>
        <location evidence="3">Cytoplasm</location>
    </subcellularLocation>
</comment>
<proteinExistence type="inferred from homology"/>
<evidence type="ECO:0000256" key="1">
    <source>
        <dbReference type="ARBA" id="ARBA00022741"/>
    </source>
</evidence>
<comment type="catalytic activity">
    <reaction evidence="3">
        <text>3'-dephospho-CoA + ATP = ADP + CoA + H(+)</text>
        <dbReference type="Rhea" id="RHEA:18245"/>
        <dbReference type="ChEBI" id="CHEBI:15378"/>
        <dbReference type="ChEBI" id="CHEBI:30616"/>
        <dbReference type="ChEBI" id="CHEBI:57287"/>
        <dbReference type="ChEBI" id="CHEBI:57328"/>
        <dbReference type="ChEBI" id="CHEBI:456216"/>
        <dbReference type="EC" id="2.7.1.24"/>
    </reaction>
</comment>
<comment type="function">
    <text evidence="3">Catalyzes the phosphorylation of the 3'-hydroxyl group of dephosphocoenzyme A to form coenzyme A.</text>
</comment>
<dbReference type="EMBL" id="CP043026">
    <property type="protein sequence ID" value="QEH61885.1"/>
    <property type="molecule type" value="Genomic_DNA"/>
</dbReference>
<dbReference type="Proteomes" id="UP000323144">
    <property type="component" value="Chromosome"/>
</dbReference>
<evidence type="ECO:0000313" key="5">
    <source>
        <dbReference type="EMBL" id="QEH61885.1"/>
    </source>
</evidence>
<dbReference type="GO" id="GO:0005737">
    <property type="term" value="C:cytoplasm"/>
    <property type="evidence" value="ECO:0007669"/>
    <property type="project" value="UniProtKB-SubCell"/>
</dbReference>
<comment type="similarity">
    <text evidence="3">Belongs to the CoaE family.</text>
</comment>
<dbReference type="AlphaFoldDB" id="A0A5B9Y4Z1"/>
<feature type="binding site" evidence="3">
    <location>
        <begin position="11"/>
        <end position="16"/>
    </location>
    <ligand>
        <name>ATP</name>
        <dbReference type="ChEBI" id="CHEBI:30616"/>
    </ligand>
</feature>
<dbReference type="EC" id="2.7.1.24" evidence="3 4"/>